<feature type="compositionally biased region" description="Pro residues" evidence="6">
    <location>
        <begin position="49"/>
        <end position="68"/>
    </location>
</feature>
<evidence type="ECO:0000256" key="5">
    <source>
        <dbReference type="ARBA" id="ARBA00023180"/>
    </source>
</evidence>
<feature type="signal peptide" evidence="7">
    <location>
        <begin position="1"/>
        <end position="22"/>
    </location>
</feature>
<dbReference type="EMBL" id="JANAVB010005597">
    <property type="protein sequence ID" value="KAJ6847083.1"/>
    <property type="molecule type" value="Genomic_DNA"/>
</dbReference>
<keyword evidence="4" id="KW-0472">Membrane</keyword>
<keyword evidence="5" id="KW-0325">Glycoprotein</keyword>
<evidence type="ECO:0000256" key="3">
    <source>
        <dbReference type="ARBA" id="ARBA00022679"/>
    </source>
</evidence>
<dbReference type="GO" id="GO:0016020">
    <property type="term" value="C:membrane"/>
    <property type="evidence" value="ECO:0007669"/>
    <property type="project" value="UniProtKB-SubCell"/>
</dbReference>
<evidence type="ECO:0000256" key="1">
    <source>
        <dbReference type="ARBA" id="ARBA00004606"/>
    </source>
</evidence>
<dbReference type="InterPro" id="IPR044174">
    <property type="entry name" value="BC10-like"/>
</dbReference>
<dbReference type="AlphaFoldDB" id="A0AAX6I237"/>
<feature type="compositionally biased region" description="Low complexity" evidence="6">
    <location>
        <begin position="85"/>
        <end position="95"/>
    </location>
</feature>
<gene>
    <name evidence="8" type="ORF">M6B38_284750</name>
</gene>
<evidence type="ECO:0000256" key="7">
    <source>
        <dbReference type="SAM" id="SignalP"/>
    </source>
</evidence>
<evidence type="ECO:0000313" key="9">
    <source>
        <dbReference type="Proteomes" id="UP001140949"/>
    </source>
</evidence>
<dbReference type="Proteomes" id="UP001140949">
    <property type="component" value="Unassembled WGS sequence"/>
</dbReference>
<protein>
    <submittedName>
        <fullName evidence="8">Uncharacterized protein</fullName>
    </submittedName>
</protein>
<evidence type="ECO:0000256" key="4">
    <source>
        <dbReference type="ARBA" id="ARBA00023136"/>
    </source>
</evidence>
<reference evidence="8" key="2">
    <citation type="submission" date="2023-04" db="EMBL/GenBank/DDBJ databases">
        <authorList>
            <person name="Bruccoleri R.E."/>
            <person name="Oakeley E.J."/>
            <person name="Faust A.-M."/>
            <person name="Dessus-Babus S."/>
            <person name="Altorfer M."/>
            <person name="Burckhardt D."/>
            <person name="Oertli M."/>
            <person name="Naumann U."/>
            <person name="Petersen F."/>
            <person name="Wong J."/>
        </authorList>
    </citation>
    <scope>NUCLEOTIDE SEQUENCE</scope>
    <source>
        <strain evidence="8">GSM-AAB239-AS_SAM_17_03QT</strain>
        <tissue evidence="8">Leaf</tissue>
    </source>
</reference>
<evidence type="ECO:0000256" key="6">
    <source>
        <dbReference type="SAM" id="MobiDB-lite"/>
    </source>
</evidence>
<keyword evidence="3" id="KW-0808">Transferase</keyword>
<reference evidence="8" key="1">
    <citation type="journal article" date="2023" name="GigaByte">
        <title>Genome assembly of the bearded iris, Iris pallida Lam.</title>
        <authorList>
            <person name="Bruccoleri R.E."/>
            <person name="Oakeley E.J."/>
            <person name="Faust A.M.E."/>
            <person name="Altorfer M."/>
            <person name="Dessus-Babus S."/>
            <person name="Burckhardt D."/>
            <person name="Oertli M."/>
            <person name="Naumann U."/>
            <person name="Petersen F."/>
            <person name="Wong J."/>
        </authorList>
    </citation>
    <scope>NUCLEOTIDE SEQUENCE</scope>
    <source>
        <strain evidence="8">GSM-AAB239-AS_SAM_17_03QT</strain>
    </source>
</reference>
<proteinExistence type="predicted"/>
<keyword evidence="2" id="KW-0328">Glycosyltransferase</keyword>
<feature type="region of interest" description="Disordered" evidence="6">
    <location>
        <begin position="33"/>
        <end position="95"/>
    </location>
</feature>
<name>A0AAX6I237_IRIPA</name>
<dbReference type="InterPro" id="IPR003406">
    <property type="entry name" value="Glyco_trans_14"/>
</dbReference>
<comment type="subcellular location">
    <subcellularLocation>
        <location evidence="1">Membrane</location>
        <topology evidence="1">Single-pass type II membrane protein</topology>
    </subcellularLocation>
</comment>
<dbReference type="PANTHER" id="PTHR31042:SF140">
    <property type="entry name" value="CORE-2_I-BRANCHING BETA-1,6-N-ACETYLGLUCOSAMINYLTRANSFERASE FAMILY PROTEIN"/>
    <property type="match status" value="1"/>
</dbReference>
<accession>A0AAX6I237</accession>
<organism evidence="8 9">
    <name type="scientific">Iris pallida</name>
    <name type="common">Sweet iris</name>
    <dbReference type="NCBI Taxonomy" id="29817"/>
    <lineage>
        <taxon>Eukaryota</taxon>
        <taxon>Viridiplantae</taxon>
        <taxon>Streptophyta</taxon>
        <taxon>Embryophyta</taxon>
        <taxon>Tracheophyta</taxon>
        <taxon>Spermatophyta</taxon>
        <taxon>Magnoliopsida</taxon>
        <taxon>Liliopsida</taxon>
        <taxon>Asparagales</taxon>
        <taxon>Iridaceae</taxon>
        <taxon>Iridoideae</taxon>
        <taxon>Irideae</taxon>
        <taxon>Iris</taxon>
    </lineage>
</organism>
<sequence length="279" mass="28746">MYSSSPFIFSLLLLFSIPAIFFVGPRILPPKTLPSIPDPTRPTTSPSSAAPPSPPPPPFASRLPPPPQRSHFYSSPTPTSPSPPSGSSSSAATTAPSTYIHLDPNSKLNSSLLTPSFVGRFIPAKATQRGSPTLISAARRLLAAALLDDPSNAFFALISQHCVPLHSFRFVYRTLFSSPAASPARASSRSSPPSPTSGAATSPAATTSCSPRSPSGGSASVPVLRPRPAARPPGGARPEALEEVQDAVPQGAPGLVLPGGALLPTLLSMLDSEGCTHYA</sequence>
<feature type="region of interest" description="Disordered" evidence="6">
    <location>
        <begin position="182"/>
        <end position="242"/>
    </location>
</feature>
<dbReference type="Pfam" id="PF02485">
    <property type="entry name" value="Branch"/>
    <property type="match status" value="1"/>
</dbReference>
<comment type="caution">
    <text evidence="8">The sequence shown here is derived from an EMBL/GenBank/DDBJ whole genome shotgun (WGS) entry which is preliminary data.</text>
</comment>
<evidence type="ECO:0000256" key="2">
    <source>
        <dbReference type="ARBA" id="ARBA00022676"/>
    </source>
</evidence>
<feature type="chain" id="PRO_5043949073" evidence="7">
    <location>
        <begin position="23"/>
        <end position="279"/>
    </location>
</feature>
<feature type="compositionally biased region" description="Low complexity" evidence="6">
    <location>
        <begin position="182"/>
        <end position="215"/>
    </location>
</feature>
<dbReference type="GO" id="GO:0016757">
    <property type="term" value="F:glycosyltransferase activity"/>
    <property type="evidence" value="ECO:0007669"/>
    <property type="project" value="UniProtKB-KW"/>
</dbReference>
<evidence type="ECO:0000313" key="8">
    <source>
        <dbReference type="EMBL" id="KAJ6847083.1"/>
    </source>
</evidence>
<keyword evidence="9" id="KW-1185">Reference proteome</keyword>
<keyword evidence="7" id="KW-0732">Signal</keyword>
<dbReference type="PANTHER" id="PTHR31042">
    <property type="entry name" value="CORE-2/I-BRANCHING BETA-1,6-N-ACETYLGLUCOSAMINYLTRANSFERASE FAMILY PROTEIN-RELATED"/>
    <property type="match status" value="1"/>
</dbReference>